<keyword evidence="2" id="KW-1185">Reference proteome</keyword>
<reference evidence="2" key="1">
    <citation type="submission" date="2016-10" db="EMBL/GenBank/DDBJ databases">
        <authorList>
            <person name="Varghese N."/>
            <person name="Submissions S."/>
        </authorList>
    </citation>
    <scope>NUCLEOTIDE SEQUENCE [LARGE SCALE GENOMIC DNA]</scope>
    <source>
        <strain evidence="2">IBRC-M 10403</strain>
    </source>
</reference>
<dbReference type="EMBL" id="FMZZ01000010">
    <property type="protein sequence ID" value="SDD39194.1"/>
    <property type="molecule type" value="Genomic_DNA"/>
</dbReference>
<protein>
    <submittedName>
        <fullName evidence="1">Uncharacterized protein</fullName>
    </submittedName>
</protein>
<dbReference type="STRING" id="1271860.SAMN05216174_110215"/>
<gene>
    <name evidence="1" type="ORF">SAMN05216174_110215</name>
</gene>
<sequence>MTSAIQGLRLELPPGFAALPIGENAAAQRDHAFELVRKAESAGQDVGDAVTTAEQMVGVFDALRAMDIQLCGKFAVVTDDAPATATVLLSVQRLRSADPAAAAGDLVGMTGAVKELFQRRNPQAQTRTIQLPIGHAVAALVVGEFRIPPERFGAEDELVIPTFRAVFLIPLTTGDHLAALDVSTTSEAGWPEISRQAVAIARSLRYGRDDR</sequence>
<dbReference type="OrthoDB" id="3636379at2"/>
<name>A0A1G6UD85_9PSEU</name>
<accession>A0A1G6UD85</accession>
<dbReference type="RefSeq" id="WP_091453625.1">
    <property type="nucleotide sequence ID" value="NZ_FMZZ01000010.1"/>
</dbReference>
<proteinExistence type="predicted"/>
<evidence type="ECO:0000313" key="2">
    <source>
        <dbReference type="Proteomes" id="UP000199501"/>
    </source>
</evidence>
<dbReference type="AlphaFoldDB" id="A0A1G6UD85"/>
<organism evidence="1 2">
    <name type="scientific">Actinokineospora iranica</name>
    <dbReference type="NCBI Taxonomy" id="1271860"/>
    <lineage>
        <taxon>Bacteria</taxon>
        <taxon>Bacillati</taxon>
        <taxon>Actinomycetota</taxon>
        <taxon>Actinomycetes</taxon>
        <taxon>Pseudonocardiales</taxon>
        <taxon>Pseudonocardiaceae</taxon>
        <taxon>Actinokineospora</taxon>
    </lineage>
</organism>
<dbReference type="Proteomes" id="UP000199501">
    <property type="component" value="Unassembled WGS sequence"/>
</dbReference>
<evidence type="ECO:0000313" key="1">
    <source>
        <dbReference type="EMBL" id="SDD39194.1"/>
    </source>
</evidence>